<dbReference type="Gene3D" id="3.20.160.10">
    <property type="entry name" value="vpa0580 domain like"/>
    <property type="match status" value="1"/>
</dbReference>
<keyword evidence="2" id="KW-1185">Reference proteome</keyword>
<reference evidence="2" key="1">
    <citation type="submission" date="2017-04" db="EMBL/GenBank/DDBJ databases">
        <authorList>
            <person name="Varghese N."/>
            <person name="Submissions S."/>
        </authorList>
    </citation>
    <scope>NUCLEOTIDE SEQUENCE [LARGE SCALE GENOMIC DNA]</scope>
    <source>
        <strain evidence="2">DSM 19835</strain>
    </source>
</reference>
<accession>A0A1X7K631</accession>
<dbReference type="OrthoDB" id="9790826at2"/>
<gene>
    <name evidence="1" type="ORF">SAMN03080602_02499</name>
</gene>
<dbReference type="InterPro" id="IPR014984">
    <property type="entry name" value="HopJ"/>
</dbReference>
<dbReference type="InterPro" id="IPR038604">
    <property type="entry name" value="HopJ_sf"/>
</dbReference>
<dbReference type="STRING" id="188872.SAMN03080602_02499"/>
<dbReference type="Pfam" id="PF08888">
    <property type="entry name" value="HopJ"/>
    <property type="match status" value="1"/>
</dbReference>
<evidence type="ECO:0000313" key="2">
    <source>
        <dbReference type="Proteomes" id="UP000193420"/>
    </source>
</evidence>
<evidence type="ECO:0000313" key="1">
    <source>
        <dbReference type="EMBL" id="SMG36431.1"/>
    </source>
</evidence>
<proteinExistence type="predicted"/>
<name>A0A1X7K631_9FLAO</name>
<organism evidence="1 2">
    <name type="scientific">Arenibacter troitsensis</name>
    <dbReference type="NCBI Taxonomy" id="188872"/>
    <lineage>
        <taxon>Bacteria</taxon>
        <taxon>Pseudomonadati</taxon>
        <taxon>Bacteroidota</taxon>
        <taxon>Flavobacteriia</taxon>
        <taxon>Flavobacteriales</taxon>
        <taxon>Flavobacteriaceae</taxon>
        <taxon>Arenibacter</taxon>
    </lineage>
</organism>
<sequence>MTVYEFLDKLRKTPEEITFGDTIGIIDTYYNFSPSRFTNGEVINEAGQNSGSCKVFSFAQHHKLSKEETLACFGSYYRKDVLENPTGTDHQNIRNFMISGWEGISFDKEALSIK</sequence>
<protein>
    <submittedName>
        <fullName evidence="1">HopJ type III effector protein</fullName>
    </submittedName>
</protein>
<dbReference type="EMBL" id="FXAO01000005">
    <property type="protein sequence ID" value="SMG36431.1"/>
    <property type="molecule type" value="Genomic_DNA"/>
</dbReference>
<dbReference type="RefSeq" id="WP_085499315.1">
    <property type="nucleotide sequence ID" value="NZ_FXAO01000005.1"/>
</dbReference>
<dbReference type="Proteomes" id="UP000193420">
    <property type="component" value="Unassembled WGS sequence"/>
</dbReference>
<dbReference type="AlphaFoldDB" id="A0A1X7K631"/>